<sequence length="349" mass="39161">MKNLILAKKIREKQNSALKQIKGAASVFGFAKHGKIKEERGILNPVSENHSLSERNELGVSTENPFWNTKNDSETKSILMVESLPNEPMKVKKQKKPFKGLFGVDDQHPAKQKKPFKGLFGVDDQHRAEPESEGKSSKSGKKLTWGFDGFKKWKKNDSEDETAPLSLNEKSDGGGTYLGQLVAEPVGGGGPDTKQIKRKFYPNGAPSDFFVDKVLGDSIKKELSRIQTEHGAKNSSVELTTWCDRYGDVVLDVVRKEFKNHVGEMGGNMKGITREEKQQNSKRWTTFDDYDYDDDENCHPNLFAPQRDHHHTFPSKQAKILTPLKSGPVALTSQNIILFLMFKSLLVGQ</sequence>
<dbReference type="PANTHER" id="PTHR37392:SF1">
    <property type="entry name" value="OS09G0556800 PROTEIN"/>
    <property type="match status" value="1"/>
</dbReference>
<comment type="caution">
    <text evidence="2">The sequence shown here is derived from an EMBL/GenBank/DDBJ whole genome shotgun (WGS) entry which is preliminary data.</text>
</comment>
<gene>
    <name evidence="2" type="ORF">RND71_005563</name>
</gene>
<evidence type="ECO:0000256" key="1">
    <source>
        <dbReference type="SAM" id="MobiDB-lite"/>
    </source>
</evidence>
<evidence type="ECO:0000313" key="2">
    <source>
        <dbReference type="EMBL" id="KAK4374886.1"/>
    </source>
</evidence>
<protein>
    <submittedName>
        <fullName evidence="2">Uncharacterized protein</fullName>
    </submittedName>
</protein>
<feature type="region of interest" description="Disordered" evidence="1">
    <location>
        <begin position="156"/>
        <end position="198"/>
    </location>
</feature>
<evidence type="ECO:0000313" key="3">
    <source>
        <dbReference type="Proteomes" id="UP001291623"/>
    </source>
</evidence>
<keyword evidence="3" id="KW-1185">Reference proteome</keyword>
<reference evidence="2" key="1">
    <citation type="submission" date="2023-12" db="EMBL/GenBank/DDBJ databases">
        <title>Genome assembly of Anisodus tanguticus.</title>
        <authorList>
            <person name="Wang Y.-J."/>
        </authorList>
    </citation>
    <scope>NUCLEOTIDE SEQUENCE</scope>
    <source>
        <strain evidence="2">KB-2021</strain>
        <tissue evidence="2">Leaf</tissue>
    </source>
</reference>
<name>A0AAE1SUF6_9SOLA</name>
<dbReference type="Proteomes" id="UP001291623">
    <property type="component" value="Unassembled WGS sequence"/>
</dbReference>
<feature type="region of interest" description="Disordered" evidence="1">
    <location>
        <begin position="100"/>
        <end position="140"/>
    </location>
</feature>
<proteinExistence type="predicted"/>
<organism evidence="2 3">
    <name type="scientific">Anisodus tanguticus</name>
    <dbReference type="NCBI Taxonomy" id="243964"/>
    <lineage>
        <taxon>Eukaryota</taxon>
        <taxon>Viridiplantae</taxon>
        <taxon>Streptophyta</taxon>
        <taxon>Embryophyta</taxon>
        <taxon>Tracheophyta</taxon>
        <taxon>Spermatophyta</taxon>
        <taxon>Magnoliopsida</taxon>
        <taxon>eudicotyledons</taxon>
        <taxon>Gunneridae</taxon>
        <taxon>Pentapetalae</taxon>
        <taxon>asterids</taxon>
        <taxon>lamiids</taxon>
        <taxon>Solanales</taxon>
        <taxon>Solanaceae</taxon>
        <taxon>Solanoideae</taxon>
        <taxon>Hyoscyameae</taxon>
        <taxon>Anisodus</taxon>
    </lineage>
</organism>
<dbReference type="PANTHER" id="PTHR37392">
    <property type="entry name" value="OS09G0556800 PROTEIN"/>
    <property type="match status" value="1"/>
</dbReference>
<feature type="compositionally biased region" description="Basic and acidic residues" evidence="1">
    <location>
        <begin position="123"/>
        <end position="136"/>
    </location>
</feature>
<accession>A0AAE1SUF6</accession>
<dbReference type="AlphaFoldDB" id="A0AAE1SUF6"/>
<dbReference type="EMBL" id="JAVYJV010000003">
    <property type="protein sequence ID" value="KAK4374886.1"/>
    <property type="molecule type" value="Genomic_DNA"/>
</dbReference>